<dbReference type="PANTHER" id="PTHR11102:SF160">
    <property type="entry name" value="ERAD-ASSOCIATED E3 UBIQUITIN-PROTEIN LIGASE COMPONENT HRD3"/>
    <property type="match status" value="1"/>
</dbReference>
<dbReference type="Pfam" id="PF08238">
    <property type="entry name" value="Sel1"/>
    <property type="match status" value="11"/>
</dbReference>
<evidence type="ECO:0000313" key="4">
    <source>
        <dbReference type="Proteomes" id="UP000603453"/>
    </source>
</evidence>
<dbReference type="InterPro" id="IPR050767">
    <property type="entry name" value="Sel1_AlgK"/>
</dbReference>
<sequence length="703" mass="80478">MGWHVPKDYVEAIKYYTCAAHRGAQDAQYRLGLIYLCGKVGVNVNYREAFSWFQKASETTAFVPKLTWLDGAIPKDEMYSRDKAEHYLGKIYLFGLGVAVNPDLALHWFTKSAENENALSQYDLALLYYEEEGSPESRNLSLEWIQKAAHNNHTEAQYIMGIYNYFGRDNAKDDDRARYWFNRAIKTNGHPEAWKCIIAMDRNQRVEFNNSPFFRHLNQSIASTSDDNESDDESSSGISVSASSDYKTEEDEVSQQNSAQKLLQELKYKAEKGDSDAQNKLGEALRDNQEDTHQSFTWFLKSANNGNARGLYNLGNCFYEGIGVQKSHGDAFDRFQDSAKKHDKDAQFMLGEFYRHGYGSLSIDYCVAQSWYLKSARQGHGKAQYELGNLYLLEDYKDKDMSSGFFWYSKSAKQGNSDAQYKVGVCYVEGFFVQKDYHKARAKFLLAIENGNMDALLSIGMMYQKGLGVSIDYKEALKYYEAAAEKDYDKALLSINNLKDIMCKASDDQKTVFKSGTEQFFHVGELINALPETNKIIEASSEKDSIIEERRESAVFLHIEDRKKSAIFLHVEEKNQSAVFLHVEDHSVKVKKDTENPTKTKTIDVTKFSAYKKEEESAKFFHIDNKEGHVTYAREQPAVFMHVEDTSLNDSEKKEQSAKFLHIENVGISITESFRQTLQALSEKNSSVKKNTPYRARRKAIRK</sequence>
<proteinExistence type="inferred from homology"/>
<dbReference type="InterPro" id="IPR011990">
    <property type="entry name" value="TPR-like_helical_dom_sf"/>
</dbReference>
<accession>A0A8H7RCV4</accession>
<dbReference type="OrthoDB" id="2384430at2759"/>
<protein>
    <recommendedName>
        <fullName evidence="5">Sel1 repeat family protein</fullName>
    </recommendedName>
</protein>
<name>A0A8H7RCV4_9FUNG</name>
<dbReference type="SUPFAM" id="SSF81901">
    <property type="entry name" value="HCP-like"/>
    <property type="match status" value="3"/>
</dbReference>
<feature type="compositionally biased region" description="Low complexity" evidence="2">
    <location>
        <begin position="235"/>
        <end position="245"/>
    </location>
</feature>
<dbReference type="AlphaFoldDB" id="A0A8H7RCV4"/>
<comment type="similarity">
    <text evidence="1">Belongs to the sel-1 family.</text>
</comment>
<evidence type="ECO:0000256" key="2">
    <source>
        <dbReference type="SAM" id="MobiDB-lite"/>
    </source>
</evidence>
<feature type="region of interest" description="Disordered" evidence="2">
    <location>
        <begin position="223"/>
        <end position="259"/>
    </location>
</feature>
<organism evidence="3 4">
    <name type="scientific">Mucor saturninus</name>
    <dbReference type="NCBI Taxonomy" id="64648"/>
    <lineage>
        <taxon>Eukaryota</taxon>
        <taxon>Fungi</taxon>
        <taxon>Fungi incertae sedis</taxon>
        <taxon>Mucoromycota</taxon>
        <taxon>Mucoromycotina</taxon>
        <taxon>Mucoromycetes</taxon>
        <taxon>Mucorales</taxon>
        <taxon>Mucorineae</taxon>
        <taxon>Mucoraceae</taxon>
        <taxon>Mucor</taxon>
    </lineage>
</organism>
<dbReference type="Gene3D" id="1.25.40.10">
    <property type="entry name" value="Tetratricopeptide repeat domain"/>
    <property type="match status" value="4"/>
</dbReference>
<evidence type="ECO:0008006" key="5">
    <source>
        <dbReference type="Google" id="ProtNLM"/>
    </source>
</evidence>
<reference evidence="3" key="1">
    <citation type="submission" date="2020-12" db="EMBL/GenBank/DDBJ databases">
        <title>Metabolic potential, ecology and presence of endohyphal bacteria is reflected in genomic diversity of Mucoromycotina.</title>
        <authorList>
            <person name="Muszewska A."/>
            <person name="Okrasinska A."/>
            <person name="Steczkiewicz K."/>
            <person name="Drgas O."/>
            <person name="Orlowska M."/>
            <person name="Perlinska-Lenart U."/>
            <person name="Aleksandrzak-Piekarczyk T."/>
            <person name="Szatraj K."/>
            <person name="Zielenkiewicz U."/>
            <person name="Pilsyk S."/>
            <person name="Malc E."/>
            <person name="Mieczkowski P."/>
            <person name="Kruszewska J.S."/>
            <person name="Biernat P."/>
            <person name="Pawlowska J."/>
        </authorList>
    </citation>
    <scope>NUCLEOTIDE SEQUENCE</scope>
    <source>
        <strain evidence="3">WA0000017839</strain>
    </source>
</reference>
<dbReference type="PANTHER" id="PTHR11102">
    <property type="entry name" value="SEL-1-LIKE PROTEIN"/>
    <property type="match status" value="1"/>
</dbReference>
<dbReference type="InterPro" id="IPR006597">
    <property type="entry name" value="Sel1-like"/>
</dbReference>
<dbReference type="SMART" id="SM00671">
    <property type="entry name" value="SEL1"/>
    <property type="match status" value="10"/>
</dbReference>
<evidence type="ECO:0000256" key="1">
    <source>
        <dbReference type="ARBA" id="ARBA00038101"/>
    </source>
</evidence>
<comment type="caution">
    <text evidence="3">The sequence shown here is derived from an EMBL/GenBank/DDBJ whole genome shotgun (WGS) entry which is preliminary data.</text>
</comment>
<gene>
    <name evidence="3" type="ORF">INT47_010512</name>
</gene>
<dbReference type="EMBL" id="JAEPRD010000021">
    <property type="protein sequence ID" value="KAG2208150.1"/>
    <property type="molecule type" value="Genomic_DNA"/>
</dbReference>
<keyword evidence="4" id="KW-1185">Reference proteome</keyword>
<dbReference type="Proteomes" id="UP000603453">
    <property type="component" value="Unassembled WGS sequence"/>
</dbReference>
<evidence type="ECO:0000313" key="3">
    <source>
        <dbReference type="EMBL" id="KAG2208150.1"/>
    </source>
</evidence>